<dbReference type="Pfam" id="PF13286">
    <property type="entry name" value="HD_assoc"/>
    <property type="match status" value="1"/>
</dbReference>
<comment type="similarity">
    <text evidence="2">Belongs to the dGTPase family. Type 2 subfamily.</text>
</comment>
<dbReference type="Pfam" id="PF01966">
    <property type="entry name" value="HD"/>
    <property type="match status" value="1"/>
</dbReference>
<evidence type="ECO:0000256" key="3">
    <source>
        <dbReference type="SAM" id="MobiDB-lite"/>
    </source>
</evidence>
<dbReference type="InterPro" id="IPR050135">
    <property type="entry name" value="dGTPase-like"/>
</dbReference>
<dbReference type="EMBL" id="AP018738">
    <property type="protein sequence ID" value="BBE51955.1"/>
    <property type="molecule type" value="Genomic_DNA"/>
</dbReference>
<name>A0A2Z6GFN3_9PROT</name>
<dbReference type="InterPro" id="IPR003607">
    <property type="entry name" value="HD/PDEase_dom"/>
</dbReference>
<dbReference type="GO" id="GO:0006203">
    <property type="term" value="P:dGTP catabolic process"/>
    <property type="evidence" value="ECO:0007669"/>
    <property type="project" value="TreeGrafter"/>
</dbReference>
<proteinExistence type="inferred from homology"/>
<dbReference type="PROSITE" id="PS51831">
    <property type="entry name" value="HD"/>
    <property type="match status" value="1"/>
</dbReference>
<dbReference type="RefSeq" id="WP_062626610.1">
    <property type="nucleotide sequence ID" value="NZ_AP018738.1"/>
</dbReference>
<protein>
    <recommendedName>
        <fullName evidence="2">Deoxyguanosinetriphosphate triphosphohydrolase-like protein</fullName>
    </recommendedName>
</protein>
<organism evidence="5 6">
    <name type="scientific">Ferriphaselus amnicola</name>
    <dbReference type="NCBI Taxonomy" id="1188319"/>
    <lineage>
        <taxon>Bacteria</taxon>
        <taxon>Pseudomonadati</taxon>
        <taxon>Pseudomonadota</taxon>
        <taxon>Betaproteobacteria</taxon>
        <taxon>Nitrosomonadales</taxon>
        <taxon>Gallionellaceae</taxon>
        <taxon>Ferriphaselus</taxon>
    </lineage>
</organism>
<dbReference type="InterPro" id="IPR006674">
    <property type="entry name" value="HD_domain"/>
</dbReference>
<evidence type="ECO:0000259" key="4">
    <source>
        <dbReference type="PROSITE" id="PS51831"/>
    </source>
</evidence>
<dbReference type="SMART" id="SM00471">
    <property type="entry name" value="HDc"/>
    <property type="match status" value="1"/>
</dbReference>
<feature type="region of interest" description="Disordered" evidence="3">
    <location>
        <begin position="1"/>
        <end position="22"/>
    </location>
</feature>
<dbReference type="OrthoDB" id="9803619at2"/>
<dbReference type="STRING" id="1188319.OYT1_01424"/>
<dbReference type="InterPro" id="IPR023023">
    <property type="entry name" value="dNTPase_2"/>
</dbReference>
<dbReference type="InterPro" id="IPR026875">
    <property type="entry name" value="PHydrolase_assoc_dom"/>
</dbReference>
<dbReference type="KEGG" id="fam:OYT1_ch2442"/>
<dbReference type="AlphaFoldDB" id="A0A2Z6GFN3"/>
<dbReference type="Proteomes" id="UP000033070">
    <property type="component" value="Chromosome"/>
</dbReference>
<dbReference type="Gene3D" id="1.10.3210.10">
    <property type="entry name" value="Hypothetical protein af1432"/>
    <property type="match status" value="2"/>
</dbReference>
<dbReference type="NCBIfam" id="TIGR01353">
    <property type="entry name" value="dGTP_triPase"/>
    <property type="match status" value="1"/>
</dbReference>
<evidence type="ECO:0000313" key="5">
    <source>
        <dbReference type="EMBL" id="BBE51955.1"/>
    </source>
</evidence>
<dbReference type="PANTHER" id="PTHR11373:SF32">
    <property type="entry name" value="DEOXYGUANOSINETRIPHOSPHATE TRIPHOSPHOHYDROLASE"/>
    <property type="match status" value="1"/>
</dbReference>
<dbReference type="GO" id="GO:0008832">
    <property type="term" value="F:dGTPase activity"/>
    <property type="evidence" value="ECO:0007669"/>
    <property type="project" value="TreeGrafter"/>
</dbReference>
<dbReference type="PANTHER" id="PTHR11373">
    <property type="entry name" value="DEOXYNUCLEOSIDE TRIPHOSPHATE TRIPHOSPHOHYDROLASE"/>
    <property type="match status" value="1"/>
</dbReference>
<feature type="domain" description="HD" evidence="4">
    <location>
        <begin position="62"/>
        <end position="239"/>
    </location>
</feature>
<dbReference type="InterPro" id="IPR006261">
    <property type="entry name" value="dGTPase"/>
</dbReference>
<dbReference type="HAMAP" id="MF_01212">
    <property type="entry name" value="dGTPase_type2"/>
    <property type="match status" value="1"/>
</dbReference>
<keyword evidence="6" id="KW-1185">Reference proteome</keyword>
<accession>A0A2Z6GFN3</accession>
<evidence type="ECO:0000256" key="2">
    <source>
        <dbReference type="HAMAP-Rule" id="MF_01212"/>
    </source>
</evidence>
<evidence type="ECO:0000256" key="1">
    <source>
        <dbReference type="ARBA" id="ARBA00022801"/>
    </source>
</evidence>
<reference evidence="5 6" key="1">
    <citation type="submission" date="2018-06" db="EMBL/GenBank/DDBJ databases">
        <title>OYT1 Genome Sequencing.</title>
        <authorList>
            <person name="Kato S."/>
            <person name="Itoh T."/>
            <person name="Ohkuma M."/>
        </authorList>
    </citation>
    <scope>NUCLEOTIDE SEQUENCE [LARGE SCALE GENOMIC DNA]</scope>
    <source>
        <strain evidence="5 6">OYT1</strain>
    </source>
</reference>
<dbReference type="CDD" id="cd00077">
    <property type="entry name" value="HDc"/>
    <property type="match status" value="1"/>
</dbReference>
<keyword evidence="1 2" id="KW-0378">Hydrolase</keyword>
<evidence type="ECO:0000313" key="6">
    <source>
        <dbReference type="Proteomes" id="UP000033070"/>
    </source>
</evidence>
<sequence length="467" mass="53103">MPNKLYSENCQHRQLQSGKTDSAFRSPYRRDYARLIHSPAFRRLQGKTQLYPGHESDFFRNRLTHSLEVAQIAKSIAQKLNHDNEFLRTNPIDCDLVEFAALAHDLGHPPFGHNGEHALDDCMKRWGGFEGNAQTLRILAVSEKKETTDGGLDGVTLKGEDNRIGLNLTFRSLAAILKYDNEIPVSRKNADKLVKGYYCTEKPLVSQIREVVASDYPAHFPLKTVECQIMDIADDIAYSTYDLEDGLKGGFVNPLMLLSIARTDTELLQRVTDKVKKECPDAKSEDVLKAIAYTFRRDINGKTEQQPEDEQKIVSPLDEYILSRLIASNGYSRAALTSSLVDSFINSISISIDHDRPALSKVTMDPRVKIQVESLKHLNYEVTIMSPRLKLVEYRGYEIVKTIFRALSEDDGYLLLPQDVRESHQRLQKSADKMRLICDFVSGMTDRYAIEFFGRLKQGDQSIFKPF</sequence>
<feature type="compositionally biased region" description="Polar residues" evidence="3">
    <location>
        <begin position="1"/>
        <end position="20"/>
    </location>
</feature>
<gene>
    <name evidence="5" type="ORF">OYT1_ch2442</name>
</gene>
<dbReference type="SUPFAM" id="SSF109604">
    <property type="entry name" value="HD-domain/PDEase-like"/>
    <property type="match status" value="1"/>
</dbReference>